<dbReference type="AlphaFoldDB" id="A0A841GVY8"/>
<evidence type="ECO:0000256" key="1">
    <source>
        <dbReference type="ARBA" id="ARBA00022658"/>
    </source>
</evidence>
<dbReference type="InterPro" id="IPR058923">
    <property type="entry name" value="RCC1-like_dom"/>
</dbReference>
<accession>A0A841GVY8</accession>
<dbReference type="RefSeq" id="WP_183685577.1">
    <property type="nucleotide sequence ID" value="NZ_JACHIA010000003.1"/>
</dbReference>
<dbReference type="PANTHER" id="PTHR45982:SF1">
    <property type="entry name" value="REGULATOR OF CHROMOSOME CONDENSATION"/>
    <property type="match status" value="1"/>
</dbReference>
<dbReference type="EMBL" id="JACHIA010000003">
    <property type="protein sequence ID" value="MBB6070048.1"/>
    <property type="molecule type" value="Genomic_DNA"/>
</dbReference>
<dbReference type="Gene3D" id="2.130.10.30">
    <property type="entry name" value="Regulator of chromosome condensation 1/beta-lactamase-inhibitor protein II"/>
    <property type="match status" value="2"/>
</dbReference>
<dbReference type="GO" id="GO:0005737">
    <property type="term" value="C:cytoplasm"/>
    <property type="evidence" value="ECO:0007669"/>
    <property type="project" value="TreeGrafter"/>
</dbReference>
<name>A0A841GVY8_9BACT</name>
<dbReference type="GO" id="GO:0005085">
    <property type="term" value="F:guanyl-nucleotide exchange factor activity"/>
    <property type="evidence" value="ECO:0007669"/>
    <property type="project" value="TreeGrafter"/>
</dbReference>
<sequence>MQNLLAVALATTDGVQPSPTGVRVFFVSGPTNGATIANPDGSASFTDADQAYFQYSALGGDGILAPAEISEGKVWRFAANGAASFTFSVYVQADAGVTPETPPYLHFTQISGGSMHTCGLTDAGAVYCWGSDMSGQQGDGDAYAPANVPSPIAAPAGVRFTTTSSDKHYTCALTTDDHIYCWGYGPGEMSSVGEVPFRISRPAGVRFVRIAPATSHACALDQEGAAYCWGGNGAEQLGTGSSLPFEAMTPIPVAMPPGIRFTEISASGEHTCALTAGGDAYCWGYADHGQLGVGFRIFSSATPLKVVRPNLNDGFTAIAAGDIHTCALVLSGKAYCWGAGWLGQIGDGIVSEASRYAPTEVAMPLGVTFVSISAGTTATCALGTNGKGYCWGLDEEGQLGNGPATSRIQWAPSEVVMPTGTFFTGISAAASNGCAVTAGPAYCWGQNRWSAVGDGTDVFRHVPVAVAGSR</sequence>
<dbReference type="Pfam" id="PF13540">
    <property type="entry name" value="RCC1_2"/>
    <property type="match status" value="1"/>
</dbReference>
<proteinExistence type="predicted"/>
<evidence type="ECO:0000259" key="3">
    <source>
        <dbReference type="Pfam" id="PF25390"/>
    </source>
</evidence>
<dbReference type="InterPro" id="IPR009091">
    <property type="entry name" value="RCC1/BLIP-II"/>
</dbReference>
<keyword evidence="1" id="KW-0344">Guanine-nucleotide releasing factor</keyword>
<dbReference type="InterPro" id="IPR051553">
    <property type="entry name" value="Ran_GTPase-activating"/>
</dbReference>
<gene>
    <name evidence="4" type="ORF">HNQ61_001665</name>
</gene>
<evidence type="ECO:0000313" key="5">
    <source>
        <dbReference type="Proteomes" id="UP000582837"/>
    </source>
</evidence>
<feature type="domain" description="RCC1-like" evidence="3">
    <location>
        <begin position="202"/>
        <end position="466"/>
    </location>
</feature>
<dbReference type="PROSITE" id="PS50012">
    <property type="entry name" value="RCC1_3"/>
    <property type="match status" value="6"/>
</dbReference>
<dbReference type="PANTHER" id="PTHR45982">
    <property type="entry name" value="REGULATOR OF CHROMOSOME CONDENSATION"/>
    <property type="match status" value="1"/>
</dbReference>
<comment type="caution">
    <text evidence="4">The sequence shown here is derived from an EMBL/GenBank/DDBJ whole genome shotgun (WGS) entry which is preliminary data.</text>
</comment>
<dbReference type="PRINTS" id="PR00633">
    <property type="entry name" value="RCCNDNSATION"/>
</dbReference>
<keyword evidence="2" id="KW-0677">Repeat</keyword>
<reference evidence="4 5" key="1">
    <citation type="submission" date="2020-08" db="EMBL/GenBank/DDBJ databases">
        <title>Genomic Encyclopedia of Type Strains, Phase IV (KMG-IV): sequencing the most valuable type-strain genomes for metagenomic binning, comparative biology and taxonomic classification.</title>
        <authorList>
            <person name="Goeker M."/>
        </authorList>
    </citation>
    <scope>NUCLEOTIDE SEQUENCE [LARGE SCALE GENOMIC DNA]</scope>
    <source>
        <strain evidence="4 5">DSM 29007</strain>
    </source>
</reference>
<organism evidence="4 5">
    <name type="scientific">Longimicrobium terrae</name>
    <dbReference type="NCBI Taxonomy" id="1639882"/>
    <lineage>
        <taxon>Bacteria</taxon>
        <taxon>Pseudomonadati</taxon>
        <taxon>Gemmatimonadota</taxon>
        <taxon>Longimicrobiia</taxon>
        <taxon>Longimicrobiales</taxon>
        <taxon>Longimicrobiaceae</taxon>
        <taxon>Longimicrobium</taxon>
    </lineage>
</organism>
<protein>
    <submittedName>
        <fullName evidence="4">Alpha-tubulin suppressor-like RCC1 family protein</fullName>
    </submittedName>
</protein>
<evidence type="ECO:0000256" key="2">
    <source>
        <dbReference type="ARBA" id="ARBA00022737"/>
    </source>
</evidence>
<dbReference type="InterPro" id="IPR000408">
    <property type="entry name" value="Reg_chr_condens"/>
</dbReference>
<dbReference type="SUPFAM" id="SSF50985">
    <property type="entry name" value="RCC1/BLIP-II"/>
    <property type="match status" value="2"/>
</dbReference>
<evidence type="ECO:0000313" key="4">
    <source>
        <dbReference type="EMBL" id="MBB6070048.1"/>
    </source>
</evidence>
<dbReference type="Proteomes" id="UP000582837">
    <property type="component" value="Unassembled WGS sequence"/>
</dbReference>
<keyword evidence="5" id="KW-1185">Reference proteome</keyword>
<dbReference type="Pfam" id="PF25390">
    <property type="entry name" value="WD40_RLD"/>
    <property type="match status" value="1"/>
</dbReference>